<dbReference type="SUPFAM" id="SSF52317">
    <property type="entry name" value="Class I glutamine amidotransferase-like"/>
    <property type="match status" value="1"/>
</dbReference>
<sequence>MIKALIMMADYGHDPTETAIPYASFRAAGFEVSFATESGVSPRCDARMLEGILAIGTSRSVKSKYASMAASQEWKNALSWSANEFDLCAYNLVFFPGGQDQSIRQLLDSVSVHKLLQAYFPMTRKPSANVVGAICHGVKVLADTNNDSGHSILHGNVTAVLPSFFEQLAFQSLRPFVDGDYCKVYGAESEDLEHAVQKKLQHGTDLKTSWSLFPFVVENDDFNYISAEGV</sequence>
<keyword evidence="2" id="KW-1185">Reference proteome</keyword>
<dbReference type="InterPro" id="IPR032633">
    <property type="entry name" value="ThiJ-like"/>
</dbReference>
<dbReference type="AlphaFoldDB" id="A0A9W8QB61"/>
<name>A0A9W8QB61_AKAMU</name>
<dbReference type="EMBL" id="JAJHUN010000009">
    <property type="protein sequence ID" value="KAJ4150632.1"/>
    <property type="molecule type" value="Genomic_DNA"/>
</dbReference>
<evidence type="ECO:0000313" key="1">
    <source>
        <dbReference type="EMBL" id="KAJ4150632.1"/>
    </source>
</evidence>
<organism evidence="1 2">
    <name type="scientific">Akanthomyces muscarius</name>
    <name type="common">Entomopathogenic fungus</name>
    <name type="synonym">Lecanicillium muscarium</name>
    <dbReference type="NCBI Taxonomy" id="2231603"/>
    <lineage>
        <taxon>Eukaryota</taxon>
        <taxon>Fungi</taxon>
        <taxon>Dikarya</taxon>
        <taxon>Ascomycota</taxon>
        <taxon>Pezizomycotina</taxon>
        <taxon>Sordariomycetes</taxon>
        <taxon>Hypocreomycetidae</taxon>
        <taxon>Hypocreales</taxon>
        <taxon>Cordycipitaceae</taxon>
        <taxon>Akanthomyces</taxon>
    </lineage>
</organism>
<dbReference type="Proteomes" id="UP001144673">
    <property type="component" value="Chromosome 4"/>
</dbReference>
<evidence type="ECO:0000313" key="2">
    <source>
        <dbReference type="Proteomes" id="UP001144673"/>
    </source>
</evidence>
<dbReference type="InterPro" id="IPR029062">
    <property type="entry name" value="Class_I_gatase-like"/>
</dbReference>
<comment type="caution">
    <text evidence="1">The sequence shown here is derived from an EMBL/GenBank/DDBJ whole genome shotgun (WGS) entry which is preliminary data.</text>
</comment>
<proteinExistence type="predicted"/>
<dbReference type="KEGG" id="amus:LMH87_011372"/>
<gene>
    <name evidence="1" type="ORF">LMH87_011372</name>
</gene>
<evidence type="ECO:0008006" key="3">
    <source>
        <dbReference type="Google" id="ProtNLM"/>
    </source>
</evidence>
<reference evidence="1" key="1">
    <citation type="journal article" date="2023" name="Access Microbiol">
        <title>De-novo genome assembly for Akanthomyces muscarius, a biocontrol agent of insect agricultural pests.</title>
        <authorList>
            <person name="Erdos Z."/>
            <person name="Studholme D.J."/>
            <person name="Raymond B."/>
            <person name="Sharma M."/>
        </authorList>
    </citation>
    <scope>NUCLEOTIDE SEQUENCE</scope>
    <source>
        <strain evidence="1">Ve6</strain>
    </source>
</reference>
<dbReference type="Gene3D" id="3.40.50.880">
    <property type="match status" value="1"/>
</dbReference>
<dbReference type="GeneID" id="80898531"/>
<accession>A0A9W8QB61</accession>
<dbReference type="PANTHER" id="PTHR43068">
    <property type="entry name" value="SLR1854 PROTEIN"/>
    <property type="match status" value="1"/>
</dbReference>
<protein>
    <recommendedName>
        <fullName evidence="3">ThiJ/PfpI family protein</fullName>
    </recommendedName>
</protein>
<dbReference type="PANTHER" id="PTHR43068:SF1">
    <property type="entry name" value="SLR1854 PROTEIN"/>
    <property type="match status" value="1"/>
</dbReference>
<dbReference type="RefSeq" id="XP_056052346.1">
    <property type="nucleotide sequence ID" value="XM_056200504.1"/>
</dbReference>
<dbReference type="Pfam" id="PF17124">
    <property type="entry name" value="ThiJ_like"/>
    <property type="match status" value="1"/>
</dbReference>